<dbReference type="PROSITE" id="PS51257">
    <property type="entry name" value="PROKAR_LIPOPROTEIN"/>
    <property type="match status" value="1"/>
</dbReference>
<comment type="subcellular location">
    <subcellularLocation>
        <location evidence="1">Secreted</location>
    </subcellularLocation>
</comment>
<feature type="chain" id="PRO_5041039154" evidence="5">
    <location>
        <begin position="19"/>
        <end position="137"/>
    </location>
</feature>
<comment type="similarity">
    <text evidence="2">Belongs to the nematode transthyretin-like family.</text>
</comment>
<dbReference type="GO" id="GO:0009986">
    <property type="term" value="C:cell surface"/>
    <property type="evidence" value="ECO:0007669"/>
    <property type="project" value="InterPro"/>
</dbReference>
<dbReference type="EMBL" id="UYYG01000001">
    <property type="protein sequence ID" value="VDN50122.1"/>
    <property type="molecule type" value="Genomic_DNA"/>
</dbReference>
<evidence type="ECO:0000313" key="9">
    <source>
        <dbReference type="WBParaSite" id="DME_0000286601-mRNA-1"/>
    </source>
</evidence>
<keyword evidence="4 5" id="KW-0732">Signal</keyword>
<evidence type="ECO:0000313" key="8">
    <source>
        <dbReference type="Proteomes" id="UP000274756"/>
    </source>
</evidence>
<accession>A0A0N4U7B0</accession>
<evidence type="ECO:0000256" key="5">
    <source>
        <dbReference type="SAM" id="SignalP"/>
    </source>
</evidence>
<evidence type="ECO:0000313" key="7">
    <source>
        <dbReference type="Proteomes" id="UP000038040"/>
    </source>
</evidence>
<dbReference type="Gene3D" id="2.60.40.3330">
    <property type="match status" value="1"/>
</dbReference>
<evidence type="ECO:0000256" key="4">
    <source>
        <dbReference type="ARBA" id="ARBA00022729"/>
    </source>
</evidence>
<dbReference type="Proteomes" id="UP000038040">
    <property type="component" value="Unplaced"/>
</dbReference>
<dbReference type="PANTHER" id="PTHR21700">
    <property type="entry name" value="TRANSTHYRETIN-LIKE FAMILY PROTEIN-RELATED"/>
    <property type="match status" value="1"/>
</dbReference>
<dbReference type="AlphaFoldDB" id="A0A0N4U7B0"/>
<keyword evidence="3" id="KW-0964">Secreted</keyword>
<sequence>MYKTIYLFVAIFVTSCLAFWQQSVGVKGILMCNDKPLINAKIKLWDKDKTGKDGELAAVKTDSNGKYEISGGAESFFLKVVIMKIYHSCGDSTCEHIVDFEIPNEYITRTNEVKKWLNAYTMNMEGKFNNEKRSCFN</sequence>
<reference evidence="6 8" key="2">
    <citation type="submission" date="2018-11" db="EMBL/GenBank/DDBJ databases">
        <authorList>
            <consortium name="Pathogen Informatics"/>
        </authorList>
    </citation>
    <scope>NUCLEOTIDE SEQUENCE [LARGE SCALE GENOMIC DNA]</scope>
</reference>
<dbReference type="OrthoDB" id="5837678at2759"/>
<gene>
    <name evidence="6" type="ORF">DME_LOCUS95</name>
</gene>
<evidence type="ECO:0000256" key="1">
    <source>
        <dbReference type="ARBA" id="ARBA00004613"/>
    </source>
</evidence>
<dbReference type="GO" id="GO:0005576">
    <property type="term" value="C:extracellular region"/>
    <property type="evidence" value="ECO:0007669"/>
    <property type="project" value="UniProtKB-SubCell"/>
</dbReference>
<reference evidence="9" key="1">
    <citation type="submission" date="2017-02" db="UniProtKB">
        <authorList>
            <consortium name="WormBaseParasite"/>
        </authorList>
    </citation>
    <scope>IDENTIFICATION</scope>
</reference>
<dbReference type="Proteomes" id="UP000274756">
    <property type="component" value="Unassembled WGS sequence"/>
</dbReference>
<evidence type="ECO:0000256" key="2">
    <source>
        <dbReference type="ARBA" id="ARBA00010112"/>
    </source>
</evidence>
<dbReference type="Pfam" id="PF01060">
    <property type="entry name" value="TTR-52"/>
    <property type="match status" value="1"/>
</dbReference>
<dbReference type="InterPro" id="IPR038479">
    <property type="entry name" value="Transthyretin-like_sf"/>
</dbReference>
<organism evidence="7 9">
    <name type="scientific">Dracunculus medinensis</name>
    <name type="common">Guinea worm</name>
    <dbReference type="NCBI Taxonomy" id="318479"/>
    <lineage>
        <taxon>Eukaryota</taxon>
        <taxon>Metazoa</taxon>
        <taxon>Ecdysozoa</taxon>
        <taxon>Nematoda</taxon>
        <taxon>Chromadorea</taxon>
        <taxon>Rhabditida</taxon>
        <taxon>Spirurina</taxon>
        <taxon>Dracunculoidea</taxon>
        <taxon>Dracunculidae</taxon>
        <taxon>Dracunculus</taxon>
    </lineage>
</organism>
<feature type="signal peptide" evidence="5">
    <location>
        <begin position="1"/>
        <end position="18"/>
    </location>
</feature>
<name>A0A0N4U7B0_DRAME</name>
<dbReference type="InterPro" id="IPR001534">
    <property type="entry name" value="Transthyretin-like"/>
</dbReference>
<evidence type="ECO:0000313" key="6">
    <source>
        <dbReference type="EMBL" id="VDN50122.1"/>
    </source>
</evidence>
<proteinExistence type="inferred from homology"/>
<protein>
    <submittedName>
        <fullName evidence="9">Transthyretin-like family protein</fullName>
    </submittedName>
</protein>
<dbReference type="WBParaSite" id="DME_0000286601-mRNA-1">
    <property type="protein sequence ID" value="DME_0000286601-mRNA-1"/>
    <property type="gene ID" value="DME_0000286601"/>
</dbReference>
<keyword evidence="8" id="KW-1185">Reference proteome</keyword>
<evidence type="ECO:0000256" key="3">
    <source>
        <dbReference type="ARBA" id="ARBA00022525"/>
    </source>
</evidence>